<evidence type="ECO:0000313" key="3">
    <source>
        <dbReference type="EMBL" id="VVT44191.1"/>
    </source>
</evidence>
<dbReference type="GO" id="GO:0005762">
    <property type="term" value="C:mitochondrial large ribosomal subunit"/>
    <property type="evidence" value="ECO:0007669"/>
    <property type="project" value="TreeGrafter"/>
</dbReference>
<dbReference type="InterPro" id="IPR000352">
    <property type="entry name" value="Pep_chain_release_fac_I"/>
</dbReference>
<dbReference type="PANTHER" id="PTHR11075:SF54">
    <property type="entry name" value="LARGE RIBOSOMAL SUBUNIT PROTEIN ML62"/>
    <property type="match status" value="1"/>
</dbReference>
<dbReference type="AlphaFoldDB" id="A0A5E8B5L8"/>
<dbReference type="GO" id="GO:0004045">
    <property type="term" value="F:peptidyl-tRNA hydrolase activity"/>
    <property type="evidence" value="ECO:0007669"/>
    <property type="project" value="TreeGrafter"/>
</dbReference>
<dbReference type="Gene3D" id="3.30.160.20">
    <property type="match status" value="1"/>
</dbReference>
<evidence type="ECO:0000313" key="4">
    <source>
        <dbReference type="Proteomes" id="UP000398389"/>
    </source>
</evidence>
<protein>
    <recommendedName>
        <fullName evidence="2">Prokaryotic-type class I peptide chain release factors domain-containing protein</fullName>
    </recommendedName>
</protein>
<accession>A0A5E8B5L8</accession>
<organism evidence="3 4">
    <name type="scientific">Magnusiomyces paraingens</name>
    <dbReference type="NCBI Taxonomy" id="2606893"/>
    <lineage>
        <taxon>Eukaryota</taxon>
        <taxon>Fungi</taxon>
        <taxon>Dikarya</taxon>
        <taxon>Ascomycota</taxon>
        <taxon>Saccharomycotina</taxon>
        <taxon>Dipodascomycetes</taxon>
        <taxon>Dipodascales</taxon>
        <taxon>Dipodascaceae</taxon>
        <taxon>Magnusiomyces</taxon>
    </lineage>
</organism>
<dbReference type="OrthoDB" id="270639at2759"/>
<name>A0A5E8B5L8_9ASCO</name>
<feature type="compositionally biased region" description="Basic residues" evidence="1">
    <location>
        <begin position="214"/>
        <end position="232"/>
    </location>
</feature>
<dbReference type="GO" id="GO:0016150">
    <property type="term" value="F:translation release factor activity, codon nonspecific"/>
    <property type="evidence" value="ECO:0007669"/>
    <property type="project" value="TreeGrafter"/>
</dbReference>
<dbReference type="GO" id="GO:0070126">
    <property type="term" value="P:mitochondrial translational termination"/>
    <property type="evidence" value="ECO:0007669"/>
    <property type="project" value="TreeGrafter"/>
</dbReference>
<dbReference type="Pfam" id="PF00472">
    <property type="entry name" value="RF-1"/>
    <property type="match status" value="1"/>
</dbReference>
<dbReference type="GeneID" id="43579158"/>
<reference evidence="3 4" key="1">
    <citation type="submission" date="2019-09" db="EMBL/GenBank/DDBJ databases">
        <authorList>
            <person name="Brejova B."/>
        </authorList>
    </citation>
    <scope>NUCLEOTIDE SEQUENCE [LARGE SCALE GENOMIC DNA]</scope>
</reference>
<dbReference type="PANTHER" id="PTHR11075">
    <property type="entry name" value="PEPTIDE CHAIN RELEASE FACTOR"/>
    <property type="match status" value="1"/>
</dbReference>
<dbReference type="RefSeq" id="XP_031850949.1">
    <property type="nucleotide sequence ID" value="XM_031995058.1"/>
</dbReference>
<sequence length="232" mass="26653">MLPLRLIFPLKQVSRPGLPVTSRYLFWLDQTHQQTLSFSSHPPHNPLLDSFTQKEIEEARQWLTDLSRTHIPTHHFDVSYARASGPGGQHVNKVSTKATVRLPAHHWGRAATWIHPVIRHILFSPQSTVANTTNDHAYSAIAAAAHKPFPYQVASGDLVIQSDRTRSRDENRNDCFDKLVAAIKDHAYIPPETKQHDLDRWEKIHGRAKESRLREKKMHSQKKTSRKHRGDD</sequence>
<gene>
    <name evidence="3" type="ORF">SAPINGB_P000334</name>
</gene>
<dbReference type="Proteomes" id="UP000398389">
    <property type="component" value="Unassembled WGS sequence"/>
</dbReference>
<evidence type="ECO:0000256" key="1">
    <source>
        <dbReference type="SAM" id="MobiDB-lite"/>
    </source>
</evidence>
<dbReference type="InterPro" id="IPR052104">
    <property type="entry name" value="Mito_Release_Factor_mL62"/>
</dbReference>
<feature type="domain" description="Prokaryotic-type class I peptide chain release factors" evidence="2">
    <location>
        <begin position="69"/>
        <end position="224"/>
    </location>
</feature>
<dbReference type="SUPFAM" id="SSF110916">
    <property type="entry name" value="Peptidyl-tRNA hydrolase domain-like"/>
    <property type="match status" value="1"/>
</dbReference>
<keyword evidence="4" id="KW-1185">Reference proteome</keyword>
<proteinExistence type="predicted"/>
<evidence type="ECO:0000259" key="2">
    <source>
        <dbReference type="Pfam" id="PF00472"/>
    </source>
</evidence>
<feature type="region of interest" description="Disordered" evidence="1">
    <location>
        <begin position="205"/>
        <end position="232"/>
    </location>
</feature>
<dbReference type="EMBL" id="CABVLU010000001">
    <property type="protein sequence ID" value="VVT44191.1"/>
    <property type="molecule type" value="Genomic_DNA"/>
</dbReference>